<name>A0AAD8PG23_BABGI</name>
<evidence type="ECO:0000313" key="1">
    <source>
        <dbReference type="EMBL" id="KAK1444603.1"/>
    </source>
</evidence>
<gene>
    <name evidence="1" type="ORF">BgAZ_105090</name>
</gene>
<dbReference type="GO" id="GO:0016787">
    <property type="term" value="F:hydrolase activity"/>
    <property type="evidence" value="ECO:0007669"/>
    <property type="project" value="UniProtKB-KW"/>
</dbReference>
<keyword evidence="1" id="KW-0378">Hydrolase</keyword>
<dbReference type="PANTHER" id="PTHR12277">
    <property type="entry name" value="ALPHA/BETA HYDROLASE DOMAIN-CONTAINING PROTEIN"/>
    <property type="match status" value="1"/>
</dbReference>
<dbReference type="SUPFAM" id="SSF53474">
    <property type="entry name" value="alpha/beta-Hydrolases"/>
    <property type="match status" value="1"/>
</dbReference>
<dbReference type="AlphaFoldDB" id="A0AAD8PG23"/>
<accession>A0AAD8PG23</accession>
<proteinExistence type="predicted"/>
<keyword evidence="2" id="KW-1185">Reference proteome</keyword>
<protein>
    <submittedName>
        <fullName evidence="1">Alpha/beta hydrolase domain-containing protein</fullName>
    </submittedName>
</protein>
<reference evidence="1" key="1">
    <citation type="submission" date="2023-08" db="EMBL/GenBank/DDBJ databases">
        <title>Draft sequence of the Babesia gibsoni genome.</title>
        <authorList>
            <person name="Yamagishi J.Y."/>
            <person name="Xuan X.X."/>
        </authorList>
    </citation>
    <scope>NUCLEOTIDE SEQUENCE</scope>
    <source>
        <strain evidence="1">Azabu</strain>
    </source>
</reference>
<sequence length="416" mass="46102">MIMGNIFALGNSIVFPAPPPSYTSQLYELIWIPKRFAYDKSGSQNSTHGSFPVLYLQSPTPTKVMVIYLHANSCDIGQVKPELRLISHELGVSVMAVEYPGYGISPEIPVATGDLIDCRVRATVNFLLSLGVDSRNIVFFGRSIGTGPAAAMAAEFKQAGVQCGGVVLQAPYISLHKIVEEYFSVGTWVVPNYWDTLLSLKNMGPETPLLVIHGLADEIIPVYHGQTLYESYQSENKMADFQTTSKHNSYSILDDLCIPISKFLKTLSLTREAPLVEIKLPQWCLYSCHKLVNGQTVLERNRKTSARNIVDKQVCSARLPERKEMPKIARHNSMTHDPKFSETDSQLQQSFVAAAAISEGVDQFGGLEHTEKAVNRSISKVSFQSSLHDLCEQNALNDDDISDFVNEAKARTSRQP</sequence>
<dbReference type="Proteomes" id="UP001230268">
    <property type="component" value="Unassembled WGS sequence"/>
</dbReference>
<dbReference type="Gene3D" id="3.40.50.1820">
    <property type="entry name" value="alpha/beta hydrolase"/>
    <property type="match status" value="1"/>
</dbReference>
<evidence type="ECO:0000313" key="2">
    <source>
        <dbReference type="Proteomes" id="UP001230268"/>
    </source>
</evidence>
<dbReference type="PANTHER" id="PTHR12277:SF197">
    <property type="entry name" value="CHROMOSOME UNDETERMINED SCAFFOLD_38, WHOLE GENOME SHOTGUN SEQUENCE"/>
    <property type="match status" value="1"/>
</dbReference>
<dbReference type="InterPro" id="IPR029058">
    <property type="entry name" value="AB_hydrolase_fold"/>
</dbReference>
<organism evidence="1 2">
    <name type="scientific">Babesia gibsoni</name>
    <dbReference type="NCBI Taxonomy" id="33632"/>
    <lineage>
        <taxon>Eukaryota</taxon>
        <taxon>Sar</taxon>
        <taxon>Alveolata</taxon>
        <taxon>Apicomplexa</taxon>
        <taxon>Aconoidasida</taxon>
        <taxon>Piroplasmida</taxon>
        <taxon>Babesiidae</taxon>
        <taxon>Babesia</taxon>
    </lineage>
</organism>
<dbReference type="EMBL" id="JAVEPI010000001">
    <property type="protein sequence ID" value="KAK1444603.1"/>
    <property type="molecule type" value="Genomic_DNA"/>
</dbReference>
<comment type="caution">
    <text evidence="1">The sequence shown here is derived from an EMBL/GenBank/DDBJ whole genome shotgun (WGS) entry which is preliminary data.</text>
</comment>